<feature type="transmembrane region" description="Helical" evidence="9">
    <location>
        <begin position="142"/>
        <end position="163"/>
    </location>
</feature>
<dbReference type="Gene3D" id="1.20.5.1930">
    <property type="match status" value="1"/>
</dbReference>
<feature type="transmembrane region" description="Helical" evidence="9">
    <location>
        <begin position="118"/>
        <end position="136"/>
    </location>
</feature>
<dbReference type="Proteomes" id="UP000295680">
    <property type="component" value="Unassembled WGS sequence"/>
</dbReference>
<keyword evidence="4" id="KW-0808">Transferase</keyword>
<keyword evidence="7" id="KW-0067">ATP-binding</keyword>
<dbReference type="Gene3D" id="3.30.565.10">
    <property type="entry name" value="Histidine kinase-like ATPase, C-terminal domain"/>
    <property type="match status" value="1"/>
</dbReference>
<evidence type="ECO:0000256" key="5">
    <source>
        <dbReference type="ARBA" id="ARBA00022741"/>
    </source>
</evidence>
<reference evidence="11 12" key="1">
    <citation type="submission" date="2019-03" db="EMBL/GenBank/DDBJ databases">
        <title>Genomic Encyclopedia of Type Strains, Phase IV (KMG-IV): sequencing the most valuable type-strain genomes for metagenomic binning, comparative biology and taxonomic classification.</title>
        <authorList>
            <person name="Goeker M."/>
        </authorList>
    </citation>
    <scope>NUCLEOTIDE SEQUENCE [LARGE SCALE GENOMIC DNA]</scope>
    <source>
        <strain evidence="11 12">DSM 45934</strain>
    </source>
</reference>
<keyword evidence="6 11" id="KW-0418">Kinase</keyword>
<dbReference type="InterPro" id="IPR050482">
    <property type="entry name" value="Sensor_HK_TwoCompSys"/>
</dbReference>
<dbReference type="InterPro" id="IPR036890">
    <property type="entry name" value="HATPase_C_sf"/>
</dbReference>
<dbReference type="GO" id="GO:0046983">
    <property type="term" value="F:protein dimerization activity"/>
    <property type="evidence" value="ECO:0007669"/>
    <property type="project" value="InterPro"/>
</dbReference>
<keyword evidence="8" id="KW-0902">Two-component regulatory system</keyword>
<evidence type="ECO:0000256" key="1">
    <source>
        <dbReference type="ARBA" id="ARBA00000085"/>
    </source>
</evidence>
<feature type="transmembrane region" description="Helical" evidence="9">
    <location>
        <begin position="52"/>
        <end position="73"/>
    </location>
</feature>
<evidence type="ECO:0000313" key="12">
    <source>
        <dbReference type="Proteomes" id="UP000295680"/>
    </source>
</evidence>
<feature type="transmembrane region" description="Helical" evidence="9">
    <location>
        <begin position="20"/>
        <end position="40"/>
    </location>
</feature>
<dbReference type="OrthoDB" id="227596at2"/>
<dbReference type="AlphaFoldDB" id="A0A4R2JUW1"/>
<keyword evidence="3" id="KW-0597">Phosphoprotein</keyword>
<dbReference type="EMBL" id="SLWS01000003">
    <property type="protein sequence ID" value="TCO60829.1"/>
    <property type="molecule type" value="Genomic_DNA"/>
</dbReference>
<evidence type="ECO:0000256" key="9">
    <source>
        <dbReference type="SAM" id="Phobius"/>
    </source>
</evidence>
<dbReference type="SUPFAM" id="SSF55874">
    <property type="entry name" value="ATPase domain of HSP90 chaperone/DNA topoisomerase II/histidine kinase"/>
    <property type="match status" value="1"/>
</dbReference>
<evidence type="ECO:0000259" key="10">
    <source>
        <dbReference type="Pfam" id="PF07730"/>
    </source>
</evidence>
<keyword evidence="12" id="KW-1185">Reference proteome</keyword>
<organism evidence="11 12">
    <name type="scientific">Actinocrispum wychmicini</name>
    <dbReference type="NCBI Taxonomy" id="1213861"/>
    <lineage>
        <taxon>Bacteria</taxon>
        <taxon>Bacillati</taxon>
        <taxon>Actinomycetota</taxon>
        <taxon>Actinomycetes</taxon>
        <taxon>Pseudonocardiales</taxon>
        <taxon>Pseudonocardiaceae</taxon>
        <taxon>Actinocrispum</taxon>
    </lineage>
</organism>
<accession>A0A4R2JUW1</accession>
<keyword evidence="9" id="KW-0812">Transmembrane</keyword>
<dbReference type="RefSeq" id="WP_132116794.1">
    <property type="nucleotide sequence ID" value="NZ_SLWS01000003.1"/>
</dbReference>
<dbReference type="PANTHER" id="PTHR24421:SF10">
    <property type="entry name" value="NITRATE_NITRITE SENSOR PROTEIN NARQ"/>
    <property type="match status" value="1"/>
</dbReference>
<keyword evidence="9" id="KW-1133">Transmembrane helix</keyword>
<dbReference type="CDD" id="cd16917">
    <property type="entry name" value="HATPase_UhpB-NarQ-NarX-like"/>
    <property type="match status" value="1"/>
</dbReference>
<sequence>MLQRFKARLEATCLRLGVPYPWWLPLASAVLSIGFTLAALAQRGALLPPTPLALVLVPPAVYWLQWIITGWWMSPWLEAVIVTGFVAVLLTVPTGPVADFAPLVLVVGVAEVAATLRFRHAAVVAVLAAGVLVWSAARTGLIGTPVYLVSLVLGAQVGVALRWQIRALAAERENHAITREQAVSAERQRIAREVHDVVGHSLTITLLHLTGARHALQEDQDIAEAVEALTEAERVGRAAMADIRHSVGLLGSGPAETQPLPGIQDVPDLVERTQAAGIDVQYRQTGDLSIVDRTHGLGLYRIAQESLSNIAKHAPSATATVLLRADLDGTRLTVRNTLPAGCVTANVHGTGLNGMATRARQLGAVLNLGQQGEHWVVDLIMPFLGTDPTSVCPIRTVMS</sequence>
<evidence type="ECO:0000256" key="7">
    <source>
        <dbReference type="ARBA" id="ARBA00022840"/>
    </source>
</evidence>
<evidence type="ECO:0000256" key="6">
    <source>
        <dbReference type="ARBA" id="ARBA00022777"/>
    </source>
</evidence>
<evidence type="ECO:0000256" key="4">
    <source>
        <dbReference type="ARBA" id="ARBA00022679"/>
    </source>
</evidence>
<comment type="caution">
    <text evidence="11">The sequence shown here is derived from an EMBL/GenBank/DDBJ whole genome shotgun (WGS) entry which is preliminary data.</text>
</comment>
<dbReference type="EC" id="2.7.13.3" evidence="2"/>
<dbReference type="GO" id="GO:0000155">
    <property type="term" value="F:phosphorelay sensor kinase activity"/>
    <property type="evidence" value="ECO:0007669"/>
    <property type="project" value="InterPro"/>
</dbReference>
<gene>
    <name evidence="11" type="ORF">EV192_103410</name>
</gene>
<evidence type="ECO:0000256" key="2">
    <source>
        <dbReference type="ARBA" id="ARBA00012438"/>
    </source>
</evidence>
<dbReference type="PANTHER" id="PTHR24421">
    <property type="entry name" value="NITRATE/NITRITE SENSOR PROTEIN NARX-RELATED"/>
    <property type="match status" value="1"/>
</dbReference>
<proteinExistence type="predicted"/>
<comment type="catalytic activity">
    <reaction evidence="1">
        <text>ATP + protein L-histidine = ADP + protein N-phospho-L-histidine.</text>
        <dbReference type="EC" id="2.7.13.3"/>
    </reaction>
</comment>
<dbReference type="Pfam" id="PF07730">
    <property type="entry name" value="HisKA_3"/>
    <property type="match status" value="1"/>
</dbReference>
<evidence type="ECO:0000256" key="8">
    <source>
        <dbReference type="ARBA" id="ARBA00023012"/>
    </source>
</evidence>
<name>A0A4R2JUW1_9PSEU</name>
<dbReference type="GO" id="GO:0005524">
    <property type="term" value="F:ATP binding"/>
    <property type="evidence" value="ECO:0007669"/>
    <property type="project" value="UniProtKB-KW"/>
</dbReference>
<keyword evidence="5" id="KW-0547">Nucleotide-binding</keyword>
<dbReference type="InterPro" id="IPR011712">
    <property type="entry name" value="Sig_transdc_His_kin_sub3_dim/P"/>
</dbReference>
<feature type="transmembrane region" description="Helical" evidence="9">
    <location>
        <begin position="79"/>
        <end position="106"/>
    </location>
</feature>
<keyword evidence="9" id="KW-0472">Membrane</keyword>
<protein>
    <recommendedName>
        <fullName evidence="2">histidine kinase</fullName>
        <ecNumber evidence="2">2.7.13.3</ecNumber>
    </recommendedName>
</protein>
<dbReference type="GO" id="GO:0016020">
    <property type="term" value="C:membrane"/>
    <property type="evidence" value="ECO:0007669"/>
    <property type="project" value="InterPro"/>
</dbReference>
<evidence type="ECO:0000313" key="11">
    <source>
        <dbReference type="EMBL" id="TCO60829.1"/>
    </source>
</evidence>
<feature type="domain" description="Signal transduction histidine kinase subgroup 3 dimerisation and phosphoacceptor" evidence="10">
    <location>
        <begin position="186"/>
        <end position="250"/>
    </location>
</feature>
<evidence type="ECO:0000256" key="3">
    <source>
        <dbReference type="ARBA" id="ARBA00022553"/>
    </source>
</evidence>